<dbReference type="Proteomes" id="UP000265520">
    <property type="component" value="Unassembled WGS sequence"/>
</dbReference>
<evidence type="ECO:0000256" key="4">
    <source>
        <dbReference type="ARBA" id="ARBA00022722"/>
    </source>
</evidence>
<evidence type="ECO:0000313" key="11">
    <source>
        <dbReference type="Proteomes" id="UP000265520"/>
    </source>
</evidence>
<sequence>MVSLPVLGIPNFELSFDVTTDASGLAVGAVLSQDNHPLAFFSKKLCPRMQAASAYEREMYAITSAVKKWRHYLLGRRFRIFTDQKSLRGLLTQHI</sequence>
<keyword evidence="4" id="KW-0540">Nuclease</keyword>
<dbReference type="EMBL" id="LXQA010351067">
    <property type="protein sequence ID" value="MCI45965.1"/>
    <property type="molecule type" value="Genomic_DNA"/>
</dbReference>
<evidence type="ECO:0000256" key="2">
    <source>
        <dbReference type="ARBA" id="ARBA00022679"/>
    </source>
</evidence>
<keyword evidence="8" id="KW-0695">RNA-directed DNA polymerase</keyword>
<reference evidence="10 11" key="1">
    <citation type="journal article" date="2018" name="Front. Plant Sci.">
        <title>Red Clover (Trifolium pratense) and Zigzag Clover (T. medium) - A Picture of Genomic Similarities and Differences.</title>
        <authorList>
            <person name="Dluhosova J."/>
            <person name="Istvanek J."/>
            <person name="Nedelnik J."/>
            <person name="Repkova J."/>
        </authorList>
    </citation>
    <scope>NUCLEOTIDE SEQUENCE [LARGE SCALE GENOMIC DNA]</scope>
    <source>
        <strain evidence="11">cv. 10/8</strain>
        <tissue evidence="10">Leaf</tissue>
    </source>
</reference>
<dbReference type="Gene3D" id="3.10.20.370">
    <property type="match status" value="1"/>
</dbReference>
<evidence type="ECO:0000313" key="10">
    <source>
        <dbReference type="EMBL" id="MCI45965.1"/>
    </source>
</evidence>
<dbReference type="InterPro" id="IPR043502">
    <property type="entry name" value="DNA/RNA_pol_sf"/>
</dbReference>
<evidence type="ECO:0000256" key="6">
    <source>
        <dbReference type="ARBA" id="ARBA00022759"/>
    </source>
</evidence>
<dbReference type="Pfam" id="PF17917">
    <property type="entry name" value="RT_RNaseH"/>
    <property type="match status" value="1"/>
</dbReference>
<keyword evidence="3" id="KW-0548">Nucleotidyltransferase</keyword>
<evidence type="ECO:0000256" key="1">
    <source>
        <dbReference type="ARBA" id="ARBA00022670"/>
    </source>
</evidence>
<comment type="caution">
    <text evidence="10">The sequence shown here is derived from an EMBL/GenBank/DDBJ whole genome shotgun (WGS) entry which is preliminary data.</text>
</comment>
<dbReference type="PANTHER" id="PTHR33064">
    <property type="entry name" value="POL PROTEIN"/>
    <property type="match status" value="1"/>
</dbReference>
<evidence type="ECO:0000256" key="5">
    <source>
        <dbReference type="ARBA" id="ARBA00022750"/>
    </source>
</evidence>
<dbReference type="GO" id="GO:0003964">
    <property type="term" value="F:RNA-directed DNA polymerase activity"/>
    <property type="evidence" value="ECO:0007669"/>
    <property type="project" value="UniProtKB-KW"/>
</dbReference>
<keyword evidence="1" id="KW-0645">Protease</keyword>
<protein>
    <recommendedName>
        <fullName evidence="9">Reverse transcriptase RNase H-like domain-containing protein</fullName>
    </recommendedName>
</protein>
<dbReference type="GO" id="GO:0004190">
    <property type="term" value="F:aspartic-type endopeptidase activity"/>
    <property type="evidence" value="ECO:0007669"/>
    <property type="project" value="UniProtKB-KW"/>
</dbReference>
<keyword evidence="6" id="KW-0255">Endonuclease</keyword>
<keyword evidence="2" id="KW-0808">Transferase</keyword>
<dbReference type="AlphaFoldDB" id="A0A392SDK4"/>
<feature type="domain" description="Reverse transcriptase RNase H-like" evidence="9">
    <location>
        <begin position="12"/>
        <end position="93"/>
    </location>
</feature>
<evidence type="ECO:0000256" key="7">
    <source>
        <dbReference type="ARBA" id="ARBA00022801"/>
    </source>
</evidence>
<evidence type="ECO:0000256" key="3">
    <source>
        <dbReference type="ARBA" id="ARBA00022695"/>
    </source>
</evidence>
<accession>A0A392SDK4</accession>
<dbReference type="PANTHER" id="PTHR33064:SF37">
    <property type="entry name" value="RIBONUCLEASE H"/>
    <property type="match status" value="1"/>
</dbReference>
<dbReference type="SUPFAM" id="SSF56672">
    <property type="entry name" value="DNA/RNA polymerases"/>
    <property type="match status" value="1"/>
</dbReference>
<organism evidence="10 11">
    <name type="scientific">Trifolium medium</name>
    <dbReference type="NCBI Taxonomy" id="97028"/>
    <lineage>
        <taxon>Eukaryota</taxon>
        <taxon>Viridiplantae</taxon>
        <taxon>Streptophyta</taxon>
        <taxon>Embryophyta</taxon>
        <taxon>Tracheophyta</taxon>
        <taxon>Spermatophyta</taxon>
        <taxon>Magnoliopsida</taxon>
        <taxon>eudicotyledons</taxon>
        <taxon>Gunneridae</taxon>
        <taxon>Pentapetalae</taxon>
        <taxon>rosids</taxon>
        <taxon>fabids</taxon>
        <taxon>Fabales</taxon>
        <taxon>Fabaceae</taxon>
        <taxon>Papilionoideae</taxon>
        <taxon>50 kb inversion clade</taxon>
        <taxon>NPAAA clade</taxon>
        <taxon>Hologalegina</taxon>
        <taxon>IRL clade</taxon>
        <taxon>Trifolieae</taxon>
        <taxon>Trifolium</taxon>
    </lineage>
</organism>
<name>A0A392SDK4_9FABA</name>
<keyword evidence="5" id="KW-0064">Aspartyl protease</keyword>
<keyword evidence="11" id="KW-1185">Reference proteome</keyword>
<proteinExistence type="predicted"/>
<feature type="non-terminal residue" evidence="10">
    <location>
        <position position="95"/>
    </location>
</feature>
<dbReference type="InterPro" id="IPR041373">
    <property type="entry name" value="RT_RNaseH"/>
</dbReference>
<evidence type="ECO:0000256" key="8">
    <source>
        <dbReference type="ARBA" id="ARBA00022918"/>
    </source>
</evidence>
<keyword evidence="7" id="KW-0378">Hydrolase</keyword>
<dbReference type="CDD" id="cd09274">
    <property type="entry name" value="RNase_HI_RT_Ty3"/>
    <property type="match status" value="1"/>
</dbReference>
<dbReference type="GO" id="GO:0006508">
    <property type="term" value="P:proteolysis"/>
    <property type="evidence" value="ECO:0007669"/>
    <property type="project" value="UniProtKB-KW"/>
</dbReference>
<dbReference type="GO" id="GO:0004519">
    <property type="term" value="F:endonuclease activity"/>
    <property type="evidence" value="ECO:0007669"/>
    <property type="project" value="UniProtKB-KW"/>
</dbReference>
<dbReference type="InterPro" id="IPR051320">
    <property type="entry name" value="Viral_Replic_Matur_Polypro"/>
</dbReference>
<evidence type="ECO:0000259" key="9">
    <source>
        <dbReference type="Pfam" id="PF17917"/>
    </source>
</evidence>